<accession>A0A239JDX7</accession>
<dbReference type="Proteomes" id="UP000198318">
    <property type="component" value="Unassembled WGS sequence"/>
</dbReference>
<evidence type="ECO:0008006" key="5">
    <source>
        <dbReference type="Google" id="ProtNLM"/>
    </source>
</evidence>
<keyword evidence="2" id="KW-0812">Transmembrane</keyword>
<dbReference type="EMBL" id="FZOR01000014">
    <property type="protein sequence ID" value="SNT03638.1"/>
    <property type="molecule type" value="Genomic_DNA"/>
</dbReference>
<gene>
    <name evidence="3" type="ORF">SAMN05443665_1014129</name>
</gene>
<evidence type="ECO:0000313" key="4">
    <source>
        <dbReference type="Proteomes" id="UP000198318"/>
    </source>
</evidence>
<evidence type="ECO:0000256" key="1">
    <source>
        <dbReference type="SAM" id="MobiDB-lite"/>
    </source>
</evidence>
<organism evidence="3 4">
    <name type="scientific">Actinomadura meyerae</name>
    <dbReference type="NCBI Taxonomy" id="240840"/>
    <lineage>
        <taxon>Bacteria</taxon>
        <taxon>Bacillati</taxon>
        <taxon>Actinomycetota</taxon>
        <taxon>Actinomycetes</taxon>
        <taxon>Streptosporangiales</taxon>
        <taxon>Thermomonosporaceae</taxon>
        <taxon>Actinomadura</taxon>
    </lineage>
</organism>
<protein>
    <recommendedName>
        <fullName evidence="5">WD40-like Beta Propeller Repeat</fullName>
    </recommendedName>
</protein>
<proteinExistence type="predicted"/>
<feature type="transmembrane region" description="Helical" evidence="2">
    <location>
        <begin position="296"/>
        <end position="317"/>
    </location>
</feature>
<sequence length="323" mass="32955">MAAPKPTPTPSPAVTSTAPAKARFRPTDPRLARPAAMVAGMAHPDIWWTVATAGGRSMLFALDTKGRTRAAYTLAGASPGARLDAVTVVKNSAGEAGLFVTELNAGQSGAFTLHRIAEPAQLSGGTLPVKSFKVAYPDGGHAANTLLADPDESRLYVITTGEDSAAVFALPSVLGPGKNALTKLRSLPFPVRGGQFARDGRVVLKSTADVRVLGGIREDAGQVVRTAASMAGKAFGVTSDGKQVLLAGGGLRPVFRSVVLPEPNAATRARPTISLPATERAAPVTIPDKSGLPGGVLGTGALAGLVLLGVLAGGFYLRGRRQG</sequence>
<feature type="compositionally biased region" description="Pro residues" evidence="1">
    <location>
        <begin position="1"/>
        <end position="11"/>
    </location>
</feature>
<dbReference type="SUPFAM" id="SSF50956">
    <property type="entry name" value="Thermostable phytase (3-phytase)"/>
    <property type="match status" value="1"/>
</dbReference>
<evidence type="ECO:0000256" key="2">
    <source>
        <dbReference type="SAM" id="Phobius"/>
    </source>
</evidence>
<evidence type="ECO:0000313" key="3">
    <source>
        <dbReference type="EMBL" id="SNT03638.1"/>
    </source>
</evidence>
<feature type="region of interest" description="Disordered" evidence="1">
    <location>
        <begin position="1"/>
        <end position="25"/>
    </location>
</feature>
<name>A0A239JDX7_9ACTN</name>
<feature type="compositionally biased region" description="Low complexity" evidence="1">
    <location>
        <begin position="12"/>
        <end position="21"/>
    </location>
</feature>
<reference evidence="3 4" key="1">
    <citation type="submission" date="2017-06" db="EMBL/GenBank/DDBJ databases">
        <authorList>
            <person name="Kim H.J."/>
            <person name="Triplett B.A."/>
        </authorList>
    </citation>
    <scope>NUCLEOTIDE SEQUENCE [LARGE SCALE GENOMIC DNA]</scope>
    <source>
        <strain evidence="3 4">DSM 44715</strain>
    </source>
</reference>
<keyword evidence="4" id="KW-1185">Reference proteome</keyword>
<keyword evidence="2" id="KW-1133">Transmembrane helix</keyword>
<keyword evidence="2" id="KW-0472">Membrane</keyword>
<dbReference type="AlphaFoldDB" id="A0A239JDX7"/>